<dbReference type="InterPro" id="IPR038178">
    <property type="entry name" value="Kringle_sf"/>
</dbReference>
<sequence>MAFGLVLVVLIIFCHFQTVDPVLADCLAINYELMGDNSCMSAGVTQPANTLEGAMIKFYCQSLLIRTPTGIDYCPIKVCQSNGTWSNAQLSCNNLECFNSTSQLYIGRRTCTSTGKTCQSWNSQQPHAHNYTQTADFPENSVISAKNYCRDPKGSRGQPWCYTTDPQVEFEFCDVPSCNSISQDQGVCTGNYCGDPDSHITGDNLCTRLHPIGVYDRHVGALVFLNCTSLLLGFTSAINYCPVRRCGNDFLWTSGSVSCAQNECYNASESQQYQGRRTCTQSGLSCQRWDSQTPNSHPYTTASYFPDTTVSAAGAYCRDPNNSGQPWCYTTNPNVTYEPCDIKQCSSMSFDNGTCSAGDLEMDNFVRVESDVTGYTTNTSFPDRNAISCGRYCGQESLCALFAFEKESKICTLFNENPVDMTVIICSSLRCYVRT</sequence>
<feature type="disulfide bond" evidence="3">
    <location>
        <begin position="317"/>
        <end position="340"/>
    </location>
</feature>
<keyword evidence="2 3" id="KW-1015">Disulfide bond</keyword>
<evidence type="ECO:0000256" key="2">
    <source>
        <dbReference type="ARBA" id="ARBA00023157"/>
    </source>
</evidence>
<dbReference type="PROSITE" id="PS50070">
    <property type="entry name" value="KRINGLE_2"/>
    <property type="match status" value="2"/>
</dbReference>
<dbReference type="InterPro" id="IPR050759">
    <property type="entry name" value="Serine_protease_kringle"/>
</dbReference>
<dbReference type="SUPFAM" id="SSF57440">
    <property type="entry name" value="Kringle-like"/>
    <property type="match status" value="2"/>
</dbReference>
<reference evidence="7" key="3">
    <citation type="submission" date="2023-05" db="EMBL/GenBank/DDBJ databases">
        <authorList>
            <person name="Smith C.H."/>
        </authorList>
    </citation>
    <scope>NUCLEOTIDE SEQUENCE</scope>
    <source>
        <strain evidence="7">CHS0354</strain>
        <tissue evidence="7">Mantle</tissue>
    </source>
</reference>
<protein>
    <submittedName>
        <fullName evidence="7">Uncharacterized protein</fullName>
    </submittedName>
</protein>
<name>A0AAE0WH95_9BIVA</name>
<dbReference type="SMART" id="SM00130">
    <property type="entry name" value="KR"/>
    <property type="match status" value="2"/>
</dbReference>
<dbReference type="AlphaFoldDB" id="A0AAE0WH95"/>
<dbReference type="EMBL" id="JAEAOA010001901">
    <property type="protein sequence ID" value="KAK3612407.1"/>
    <property type="molecule type" value="Genomic_DNA"/>
</dbReference>
<comment type="caution">
    <text evidence="7">The sequence shown here is derived from an EMBL/GenBank/DDBJ whole genome shotgun (WGS) entry which is preliminary data.</text>
</comment>
<dbReference type="Proteomes" id="UP001195483">
    <property type="component" value="Unassembled WGS sequence"/>
</dbReference>
<reference evidence="7" key="1">
    <citation type="journal article" date="2021" name="Genome Biol. Evol.">
        <title>A High-Quality Reference Genome for a Parasitic Bivalve with Doubly Uniparental Inheritance (Bivalvia: Unionida).</title>
        <authorList>
            <person name="Smith C.H."/>
        </authorList>
    </citation>
    <scope>NUCLEOTIDE SEQUENCE</scope>
    <source>
        <strain evidence="7">CHS0354</strain>
    </source>
</reference>
<evidence type="ECO:0000256" key="1">
    <source>
        <dbReference type="ARBA" id="ARBA00022572"/>
    </source>
</evidence>
<evidence type="ECO:0000256" key="3">
    <source>
        <dbReference type="PROSITE-ProRule" id="PRU00121"/>
    </source>
</evidence>
<dbReference type="PRINTS" id="PR00018">
    <property type="entry name" value="KRINGLE"/>
</dbReference>
<dbReference type="InterPro" id="IPR013806">
    <property type="entry name" value="Kringle-like"/>
</dbReference>
<evidence type="ECO:0000256" key="4">
    <source>
        <dbReference type="SAM" id="SignalP"/>
    </source>
</evidence>
<accession>A0AAE0WH95</accession>
<proteinExistence type="predicted"/>
<feature type="signal peptide" evidence="4">
    <location>
        <begin position="1"/>
        <end position="24"/>
    </location>
</feature>
<dbReference type="CDD" id="cd00108">
    <property type="entry name" value="KR"/>
    <property type="match status" value="2"/>
</dbReference>
<organism evidence="7 8">
    <name type="scientific">Potamilus streckersoni</name>
    <dbReference type="NCBI Taxonomy" id="2493646"/>
    <lineage>
        <taxon>Eukaryota</taxon>
        <taxon>Metazoa</taxon>
        <taxon>Spiralia</taxon>
        <taxon>Lophotrochozoa</taxon>
        <taxon>Mollusca</taxon>
        <taxon>Bivalvia</taxon>
        <taxon>Autobranchia</taxon>
        <taxon>Heteroconchia</taxon>
        <taxon>Palaeoheterodonta</taxon>
        <taxon>Unionida</taxon>
        <taxon>Unionoidea</taxon>
        <taxon>Unionidae</taxon>
        <taxon>Ambleminae</taxon>
        <taxon>Lampsilini</taxon>
        <taxon>Potamilus</taxon>
    </lineage>
</organism>
<keyword evidence="1 3" id="KW-0420">Kringle</keyword>
<feature type="domain" description="Apple" evidence="6">
    <location>
        <begin position="355"/>
        <end position="435"/>
    </location>
</feature>
<dbReference type="Gene3D" id="2.40.20.10">
    <property type="entry name" value="Plasminogen Kringle 4"/>
    <property type="match status" value="2"/>
</dbReference>
<keyword evidence="4" id="KW-0732">Signal</keyword>
<dbReference type="InterPro" id="IPR000001">
    <property type="entry name" value="Kringle"/>
</dbReference>
<evidence type="ECO:0000313" key="8">
    <source>
        <dbReference type="Proteomes" id="UP001195483"/>
    </source>
</evidence>
<evidence type="ECO:0000259" key="5">
    <source>
        <dbReference type="PROSITE" id="PS50070"/>
    </source>
</evidence>
<dbReference type="Pfam" id="PF00051">
    <property type="entry name" value="Kringle"/>
    <property type="match status" value="2"/>
</dbReference>
<dbReference type="InterPro" id="IPR003609">
    <property type="entry name" value="Pan_app"/>
</dbReference>
<evidence type="ECO:0000313" key="7">
    <source>
        <dbReference type="EMBL" id="KAK3612407.1"/>
    </source>
</evidence>
<dbReference type="PANTHER" id="PTHR24261">
    <property type="entry name" value="PLASMINOGEN-RELATED"/>
    <property type="match status" value="1"/>
</dbReference>
<feature type="domain" description="Kringle" evidence="5">
    <location>
        <begin position="263"/>
        <end position="345"/>
    </location>
</feature>
<gene>
    <name evidence="7" type="ORF">CHS0354_032006</name>
</gene>
<feature type="domain" description="Kringle" evidence="5">
    <location>
        <begin position="96"/>
        <end position="178"/>
    </location>
</feature>
<keyword evidence="8" id="KW-1185">Reference proteome</keyword>
<evidence type="ECO:0000259" key="6">
    <source>
        <dbReference type="PROSITE" id="PS50948"/>
    </source>
</evidence>
<dbReference type="PROSITE" id="PS50948">
    <property type="entry name" value="PAN"/>
    <property type="match status" value="1"/>
</dbReference>
<comment type="caution">
    <text evidence="3">Lacks conserved residue(s) required for the propagation of feature annotation.</text>
</comment>
<feature type="chain" id="PRO_5042171992" evidence="4">
    <location>
        <begin position="25"/>
        <end position="435"/>
    </location>
</feature>
<dbReference type="PANTHER" id="PTHR24261:SF7">
    <property type="entry name" value="KRINGLE DOMAIN-CONTAINING PROTEIN"/>
    <property type="match status" value="1"/>
</dbReference>
<reference evidence="7" key="2">
    <citation type="journal article" date="2021" name="Genome Biol. Evol.">
        <title>Developing a high-quality reference genome for a parasitic bivalve with doubly uniparental inheritance (Bivalvia: Unionida).</title>
        <authorList>
            <person name="Smith C.H."/>
        </authorList>
    </citation>
    <scope>NUCLEOTIDE SEQUENCE</scope>
    <source>
        <strain evidence="7">CHS0354</strain>
        <tissue evidence="7">Mantle</tissue>
    </source>
</reference>